<evidence type="ECO:0000313" key="2">
    <source>
        <dbReference type="Proteomes" id="UP001499909"/>
    </source>
</evidence>
<dbReference type="EMBL" id="BAABDH010000108">
    <property type="protein sequence ID" value="GAA3950802.1"/>
    <property type="molecule type" value="Genomic_DNA"/>
</dbReference>
<comment type="caution">
    <text evidence="1">The sequence shown here is derived from an EMBL/GenBank/DDBJ whole genome shotgun (WGS) entry which is preliminary data.</text>
</comment>
<proteinExistence type="predicted"/>
<keyword evidence="2" id="KW-1185">Reference proteome</keyword>
<evidence type="ECO:0008006" key="3">
    <source>
        <dbReference type="Google" id="ProtNLM"/>
    </source>
</evidence>
<gene>
    <name evidence="1" type="ORF">GCM10022406_35810</name>
</gene>
<reference evidence="2" key="1">
    <citation type="journal article" date="2019" name="Int. J. Syst. Evol. Microbiol.">
        <title>The Global Catalogue of Microorganisms (GCM) 10K type strain sequencing project: providing services to taxonomists for standard genome sequencing and annotation.</title>
        <authorList>
            <consortium name="The Broad Institute Genomics Platform"/>
            <consortium name="The Broad Institute Genome Sequencing Center for Infectious Disease"/>
            <person name="Wu L."/>
            <person name="Ma J."/>
        </authorList>
    </citation>
    <scope>NUCLEOTIDE SEQUENCE [LARGE SCALE GENOMIC DNA]</scope>
    <source>
        <strain evidence="2">JCM 17214</strain>
    </source>
</reference>
<sequence>MPETVLLFVYNANGGLLNGLLDLVHKTLSPGTYPCSLCALTYGVSMRPEWKSFIEALPIEARFLHRDEFRAEFPAWREVPLPAVFRRLPSGELAPFITAPELNQADLPGLMTLVRTRLASPVR</sequence>
<evidence type="ECO:0000313" key="1">
    <source>
        <dbReference type="EMBL" id="GAA3950802.1"/>
    </source>
</evidence>
<organism evidence="1 2">
    <name type="scientific">Hymenobacter algoricola</name>
    <dbReference type="NCBI Taxonomy" id="486267"/>
    <lineage>
        <taxon>Bacteria</taxon>
        <taxon>Pseudomonadati</taxon>
        <taxon>Bacteroidota</taxon>
        <taxon>Cytophagia</taxon>
        <taxon>Cytophagales</taxon>
        <taxon>Hymenobacteraceae</taxon>
        <taxon>Hymenobacter</taxon>
    </lineage>
</organism>
<name>A0ABP7NPB9_9BACT</name>
<dbReference type="RefSeq" id="WP_345116998.1">
    <property type="nucleotide sequence ID" value="NZ_BAABDH010000108.1"/>
</dbReference>
<dbReference type="Proteomes" id="UP001499909">
    <property type="component" value="Unassembled WGS sequence"/>
</dbReference>
<accession>A0ABP7NPB9</accession>
<protein>
    <recommendedName>
        <fullName evidence="3">GTPase</fullName>
    </recommendedName>
</protein>